<dbReference type="GO" id="GO:0016787">
    <property type="term" value="F:hydrolase activity"/>
    <property type="evidence" value="ECO:0007669"/>
    <property type="project" value="UniProtKB-KW"/>
</dbReference>
<dbReference type="EMBL" id="CP071872">
    <property type="protein sequence ID" value="UNM10155.1"/>
    <property type="molecule type" value="Genomic_DNA"/>
</dbReference>
<proteinExistence type="predicted"/>
<accession>A0ABY3WEN6</accession>
<keyword evidence="3" id="KW-1185">Reference proteome</keyword>
<feature type="domain" description="AB hydrolase-1" evidence="1">
    <location>
        <begin position="27"/>
        <end position="236"/>
    </location>
</feature>
<gene>
    <name evidence="2" type="ORF">J4032_00295</name>
</gene>
<organism evidence="2 3">
    <name type="scientific">Streptomyces formicae</name>
    <dbReference type="NCBI Taxonomy" id="1616117"/>
    <lineage>
        <taxon>Bacteria</taxon>
        <taxon>Bacillati</taxon>
        <taxon>Actinomycetota</taxon>
        <taxon>Actinomycetes</taxon>
        <taxon>Kitasatosporales</taxon>
        <taxon>Streptomycetaceae</taxon>
        <taxon>Streptomyces</taxon>
    </lineage>
</organism>
<name>A0ABY3WEN6_9ACTN</name>
<evidence type="ECO:0000259" key="1">
    <source>
        <dbReference type="Pfam" id="PF12697"/>
    </source>
</evidence>
<keyword evidence="2" id="KW-0378">Hydrolase</keyword>
<dbReference type="Proteomes" id="UP000828924">
    <property type="component" value="Chromosome"/>
</dbReference>
<dbReference type="SUPFAM" id="SSF53474">
    <property type="entry name" value="alpha/beta-Hydrolases"/>
    <property type="match status" value="1"/>
</dbReference>
<dbReference type="Gene3D" id="3.40.50.1820">
    <property type="entry name" value="alpha/beta hydrolase"/>
    <property type="match status" value="1"/>
</dbReference>
<evidence type="ECO:0000313" key="3">
    <source>
        <dbReference type="Proteomes" id="UP000828924"/>
    </source>
</evidence>
<dbReference type="Pfam" id="PF12697">
    <property type="entry name" value="Abhydrolase_6"/>
    <property type="match status" value="1"/>
</dbReference>
<dbReference type="InterPro" id="IPR029058">
    <property type="entry name" value="AB_hydrolase_fold"/>
</dbReference>
<sequence length="275" mass="29070">MTMDTFSFHGSDGCSLHAAMLGTGPTVVLLHGGGRDHQSLVPLARRLAESYTVVLPDIRGYGRSVCADPARHTWAQYTDDVVALLSHLGLCEAALGGTGMGGTITLRTAAVHPEYIRAGVVINAEDIENDAAHEAETALRESFAARVRDEGIDAAWRPILPRLAPVVGNLVRDAIPRSDPDSIAAACAIGRDRAFSSVADLASIPVPTLIIPGSDHRHPPASAEQIARALPHGHLANVALSADLCTAEDLAQRMAPAMWAFLTTHLTLRPAMLPV</sequence>
<dbReference type="InterPro" id="IPR000073">
    <property type="entry name" value="AB_hydrolase_1"/>
</dbReference>
<dbReference type="PANTHER" id="PTHR43798">
    <property type="entry name" value="MONOACYLGLYCEROL LIPASE"/>
    <property type="match status" value="1"/>
</dbReference>
<reference evidence="2 3" key="1">
    <citation type="submission" date="2021-03" db="EMBL/GenBank/DDBJ databases">
        <title>Complete genome of Streptomyces formicae strain 1H-GS9 (DSM 100524).</title>
        <authorList>
            <person name="Atanasov K.E."/>
            <person name="Altabella T."/>
            <person name="Ferrer A."/>
        </authorList>
    </citation>
    <scope>NUCLEOTIDE SEQUENCE [LARGE SCALE GENOMIC DNA]</scope>
    <source>
        <strain evidence="2 3">1H-GS9</strain>
    </source>
</reference>
<evidence type="ECO:0000313" key="2">
    <source>
        <dbReference type="EMBL" id="UNM10155.1"/>
    </source>
</evidence>
<dbReference type="PRINTS" id="PR00111">
    <property type="entry name" value="ABHYDROLASE"/>
</dbReference>
<dbReference type="PANTHER" id="PTHR43798:SF33">
    <property type="entry name" value="HYDROLASE, PUTATIVE (AFU_ORTHOLOGUE AFUA_2G14860)-RELATED"/>
    <property type="match status" value="1"/>
</dbReference>
<protein>
    <submittedName>
        <fullName evidence="2">Alpha/beta fold hydrolase</fullName>
    </submittedName>
</protein>
<dbReference type="InterPro" id="IPR050266">
    <property type="entry name" value="AB_hydrolase_sf"/>
</dbReference>